<dbReference type="Pfam" id="PF11185">
    <property type="entry name" value="DUF2971"/>
    <property type="match status" value="1"/>
</dbReference>
<accession>A0A178J4Z7</accession>
<dbReference type="EMBL" id="LUAX01000008">
    <property type="protein sequence ID" value="OAM96727.1"/>
    <property type="molecule type" value="Genomic_DNA"/>
</dbReference>
<comment type="caution">
    <text evidence="2">The sequence shown here is derived from an EMBL/GenBank/DDBJ whole genome shotgun (WGS) entry which is preliminary data.</text>
</comment>
<dbReference type="Proteomes" id="UP001150001">
    <property type="component" value="Unassembled WGS sequence"/>
</dbReference>
<keyword evidence="4" id="KW-1185">Reference proteome</keyword>
<gene>
    <name evidence="2" type="ORF">AZ468_23855</name>
    <name evidence="1" type="ORF">OPW20_25515</name>
</gene>
<dbReference type="AlphaFoldDB" id="A0A178J4Z7"/>
<sequence>MKLKLYKYLPFNNGAKCLLKDGTMKFSSYDTFNDPFDCVVSYDLDEAEKYMSSRKDLIKAAGDRIRLSPAKRLQNKGVMLKRLEHSLVSGAASNDIAKEWGVCCLSSQADNILMWSHYADNHQGLLIEFTTDQNHIGMVTNPEYYLTVWPIEYTEKMPVRKLGVRDFEAVKEQFLRKSIDWAYEKEHRCLSHRKGPGIYPFDKTMVTKVVAGVRMSDEGFIKLKQLVEQFEISAGTKVELKRAEMVKGKYQLNVV</sequence>
<organism evidence="2 3">
    <name type="scientific">Vibrio europaeus</name>
    <dbReference type="NCBI Taxonomy" id="300876"/>
    <lineage>
        <taxon>Bacteria</taxon>
        <taxon>Pseudomonadati</taxon>
        <taxon>Pseudomonadota</taxon>
        <taxon>Gammaproteobacteria</taxon>
        <taxon>Vibrionales</taxon>
        <taxon>Vibrionaceae</taxon>
        <taxon>Vibrio</taxon>
        <taxon>Vibrio oreintalis group</taxon>
    </lineage>
</organism>
<proteinExistence type="predicted"/>
<reference evidence="1" key="2">
    <citation type="submission" date="2022-11" db="EMBL/GenBank/DDBJ databases">
        <title>Role of the vibriolysin VemA secreted by the emergent pathogen Vibrio europaeus in the colonization of Manila clam mucus.</title>
        <authorList>
            <person name="Martinez C."/>
            <person name="Rodriguez S."/>
            <person name="Vences A."/>
            <person name="Barja J.L."/>
            <person name="Toranzo A.E."/>
            <person name="Dubert J."/>
        </authorList>
    </citation>
    <scope>NUCLEOTIDE SEQUENCE</scope>
    <source>
        <strain evidence="1">3454</strain>
    </source>
</reference>
<protein>
    <submittedName>
        <fullName evidence="1">DUF2971 domain-containing protein</fullName>
    </submittedName>
</protein>
<dbReference type="InterPro" id="IPR021352">
    <property type="entry name" value="DUF2971"/>
</dbReference>
<dbReference type="GeneID" id="78078758"/>
<dbReference type="OrthoDB" id="4119964at2"/>
<geneLocation type="plasmid" evidence="2">
    <name>p251_like</name>
</geneLocation>
<dbReference type="RefSeq" id="WP_069669742.1">
    <property type="nucleotide sequence ID" value="NZ_JAPFIM010000025.1"/>
</dbReference>
<evidence type="ECO:0000313" key="4">
    <source>
        <dbReference type="Proteomes" id="UP001150001"/>
    </source>
</evidence>
<reference evidence="2 3" key="1">
    <citation type="submission" date="2016-03" db="EMBL/GenBank/DDBJ databases">
        <title>Draft genome sequence of the Vibrio tubiashii subs. europaeus.</title>
        <authorList>
            <person name="Spinard E."/>
            <person name="Dubert J."/>
            <person name="Nelson D.R."/>
            <person name="Barja J.L."/>
        </authorList>
    </citation>
    <scope>NUCLEOTIDE SEQUENCE [LARGE SCALE GENOMIC DNA]</scope>
    <source>
        <strain evidence="3">PP-638</strain>
        <strain evidence="2">PP2-638</strain>
        <plasmid evidence="2">p251_like</plasmid>
    </source>
</reference>
<dbReference type="Proteomes" id="UP000094761">
    <property type="component" value="Unassembled WGS sequence"/>
</dbReference>
<dbReference type="EMBL" id="JAPFIT010000033">
    <property type="protein sequence ID" value="MDC5743425.1"/>
    <property type="molecule type" value="Genomic_DNA"/>
</dbReference>
<name>A0A178J4Z7_9VIBR</name>
<evidence type="ECO:0000313" key="3">
    <source>
        <dbReference type="Proteomes" id="UP000094761"/>
    </source>
</evidence>
<evidence type="ECO:0000313" key="2">
    <source>
        <dbReference type="EMBL" id="OAM96727.1"/>
    </source>
</evidence>
<keyword evidence="2" id="KW-0614">Plasmid</keyword>
<evidence type="ECO:0000313" key="1">
    <source>
        <dbReference type="EMBL" id="MDC5743425.1"/>
    </source>
</evidence>